<keyword evidence="5" id="KW-0464">Manganese</keyword>
<dbReference type="Pfam" id="PF21337">
    <property type="entry name" value="Peptidase_M17_N_1"/>
    <property type="match status" value="1"/>
</dbReference>
<dbReference type="InterPro" id="IPR000819">
    <property type="entry name" value="Peptidase_M17_C"/>
</dbReference>
<dbReference type="SUPFAM" id="SSF53187">
    <property type="entry name" value="Zn-dependent exopeptidases"/>
    <property type="match status" value="1"/>
</dbReference>
<evidence type="ECO:0000259" key="6">
    <source>
        <dbReference type="PROSITE" id="PS00631"/>
    </source>
</evidence>
<evidence type="ECO:0000256" key="2">
    <source>
        <dbReference type="ARBA" id="ARBA00022438"/>
    </source>
</evidence>
<name>A0ABM7Q3U0_9GAMM</name>
<dbReference type="InterPro" id="IPR048816">
    <property type="entry name" value="Peptidase_M17_N_1"/>
</dbReference>
<dbReference type="PROSITE" id="PS00631">
    <property type="entry name" value="CYTOSOL_AP"/>
    <property type="match status" value="1"/>
</dbReference>
<keyword evidence="4" id="KW-0378">Hydrolase</keyword>
<evidence type="ECO:0000256" key="1">
    <source>
        <dbReference type="ARBA" id="ARBA00009528"/>
    </source>
</evidence>
<feature type="domain" description="Cytosol aminopeptidase" evidence="6">
    <location>
        <begin position="318"/>
        <end position="325"/>
    </location>
</feature>
<dbReference type="EMBL" id="AP024545">
    <property type="protein sequence ID" value="BCT91979.1"/>
    <property type="molecule type" value="Genomic_DNA"/>
</dbReference>
<comment type="similarity">
    <text evidence="1">Belongs to the peptidase M17 family.</text>
</comment>
<sequence>MTARTALPARPMPARSLPAGFTAPADTSLPLFCVERAGFDDWRRLQLPALGGWIDAQTFSATSGSVLLLPGEHGIAGAVLGIGDRLDPYSYAHAPFALPPGDWHLATDLDDDARRALQLGWGLGAYKFARYKAPMRAPARLAMDGLDDETLDTLAACVRVRDLVNTPTEDMGPDQLEQACCELAERFGAKIEVISGDDLLKHNFPAIHAVGRASYRAPRLISLQWGDDAAPHLAIVGKGVCFDTGGLDIKAADGMRNMKKDMGGAAHAIALAELVMARKLPVRMTLLVPAVENAIGPMSYRPGDVLTTRLGVSVEIDNTDAEGRVVLCDALAFAAESKPALLMDFATLTGAARIALGPDLPALYSNDESVAGAWIAASAAQRDPVWRMPLWRPYLRYLISGIADIANGGPSRMAGSITAALYLERFVPESQPWAHLDVYSWNDTDRAGKPAGGEAQGLRAAWAMLKARFG</sequence>
<evidence type="ECO:0000256" key="4">
    <source>
        <dbReference type="ARBA" id="ARBA00022801"/>
    </source>
</evidence>
<dbReference type="Proteomes" id="UP000681317">
    <property type="component" value="Chromosome"/>
</dbReference>
<evidence type="ECO:0000256" key="3">
    <source>
        <dbReference type="ARBA" id="ARBA00022670"/>
    </source>
</evidence>
<dbReference type="InterPro" id="IPR043472">
    <property type="entry name" value="Macro_dom-like"/>
</dbReference>
<evidence type="ECO:0000313" key="8">
    <source>
        <dbReference type="Proteomes" id="UP000681317"/>
    </source>
</evidence>
<evidence type="ECO:0000256" key="5">
    <source>
        <dbReference type="ARBA" id="ARBA00023211"/>
    </source>
</evidence>
<dbReference type="Gene3D" id="3.40.220.10">
    <property type="entry name" value="Leucine Aminopeptidase, subunit E, domain 1"/>
    <property type="match status" value="1"/>
</dbReference>
<dbReference type="CDD" id="cd00433">
    <property type="entry name" value="Peptidase_M17"/>
    <property type="match status" value="1"/>
</dbReference>
<reference evidence="7 8" key="1">
    <citation type="submission" date="2021-03" db="EMBL/GenBank/DDBJ databases">
        <title>Complete Genome Sequences of Two Lysobacter Strains Isolated from Sea Water (Lysobacter caseinilyticus) and Soil (Lysobacter helvus) in South Korea.</title>
        <authorList>
            <person name="Watanabe Y."/>
            <person name="Arakawa K."/>
        </authorList>
    </citation>
    <scope>NUCLEOTIDE SEQUENCE [LARGE SCALE GENOMIC DNA]</scope>
    <source>
        <strain evidence="7 8">KVB24</strain>
    </source>
</reference>
<evidence type="ECO:0000313" key="7">
    <source>
        <dbReference type="EMBL" id="BCT91979.1"/>
    </source>
</evidence>
<dbReference type="Gene3D" id="3.40.630.10">
    <property type="entry name" value="Zn peptidases"/>
    <property type="match status" value="1"/>
</dbReference>
<dbReference type="Pfam" id="PF00883">
    <property type="entry name" value="Peptidase_M17"/>
    <property type="match status" value="1"/>
</dbReference>
<dbReference type="PANTHER" id="PTHR11963">
    <property type="entry name" value="LEUCINE AMINOPEPTIDASE-RELATED"/>
    <property type="match status" value="1"/>
</dbReference>
<keyword evidence="3" id="KW-0645">Protease</keyword>
<protein>
    <submittedName>
        <fullName evidence="7">Cytosol aminopeptidase</fullName>
    </submittedName>
</protein>
<keyword evidence="8" id="KW-1185">Reference proteome</keyword>
<dbReference type="PANTHER" id="PTHR11963:SF20">
    <property type="entry name" value="PEPTIDASE B"/>
    <property type="match status" value="1"/>
</dbReference>
<keyword evidence="2 7" id="KW-0031">Aminopeptidase</keyword>
<gene>
    <name evidence="7" type="ORF">LYSCAS_10030</name>
</gene>
<dbReference type="GO" id="GO:0004177">
    <property type="term" value="F:aminopeptidase activity"/>
    <property type="evidence" value="ECO:0007669"/>
    <property type="project" value="UniProtKB-KW"/>
</dbReference>
<accession>A0ABM7Q3U0</accession>
<dbReference type="PRINTS" id="PR00481">
    <property type="entry name" value="LAMNOPPTDASE"/>
</dbReference>
<organism evidence="7 8">
    <name type="scientific">Noviluteimonas caseinilytica</name>
    <dbReference type="NCBI Taxonomy" id="2675101"/>
    <lineage>
        <taxon>Bacteria</taxon>
        <taxon>Pseudomonadati</taxon>
        <taxon>Pseudomonadota</taxon>
        <taxon>Gammaproteobacteria</taxon>
        <taxon>Lysobacterales</taxon>
        <taxon>Lysobacteraceae</taxon>
        <taxon>Noviluteimonas</taxon>
    </lineage>
</organism>
<dbReference type="InterPro" id="IPR011356">
    <property type="entry name" value="Leucine_aapep/pepB"/>
</dbReference>
<proteinExistence type="inferred from homology"/>